<feature type="region of interest" description="Disordered" evidence="1">
    <location>
        <begin position="286"/>
        <end position="337"/>
    </location>
</feature>
<dbReference type="eggNOG" id="ENOG5032VXF">
    <property type="taxonomic scope" value="Bacteria"/>
</dbReference>
<reference evidence="4 5" key="1">
    <citation type="submission" date="2013-12" db="EMBL/GenBank/DDBJ databases">
        <authorList>
            <consortium name="DOE Joint Genome Institute"/>
            <person name="Smidt H."/>
            <person name="Huntemann M."/>
            <person name="Han J."/>
            <person name="Chen A."/>
            <person name="Kyrpides N."/>
            <person name="Mavromatis K."/>
            <person name="Markowitz V."/>
            <person name="Palaniappan K."/>
            <person name="Ivanova N."/>
            <person name="Schaumberg A."/>
            <person name="Pati A."/>
            <person name="Liolios K."/>
            <person name="Nordberg H.P."/>
            <person name="Cantor M.N."/>
            <person name="Hua S.X."/>
            <person name="Woyke T."/>
        </authorList>
    </citation>
    <scope>NUCLEOTIDE SEQUENCE [LARGE SCALE GENOMIC DNA]</scope>
    <source>
        <strain evidence="5">DSM 15288</strain>
    </source>
</reference>
<name>W0EH52_9FIRM</name>
<dbReference type="RefSeq" id="WP_006716406.1">
    <property type="nucleotide sequence ID" value="NZ_CP007032.1"/>
</dbReference>
<feature type="transmembrane region" description="Helical" evidence="2">
    <location>
        <begin position="227"/>
        <end position="248"/>
    </location>
</feature>
<dbReference type="EMBL" id="CP007032">
    <property type="protein sequence ID" value="AHF08396.1"/>
    <property type="molecule type" value="Genomic_DNA"/>
</dbReference>
<evidence type="ECO:0000313" key="5">
    <source>
        <dbReference type="Proteomes" id="UP000010847"/>
    </source>
</evidence>
<evidence type="ECO:0000259" key="3">
    <source>
        <dbReference type="Pfam" id="PF13240"/>
    </source>
</evidence>
<feature type="compositionally biased region" description="Polar residues" evidence="1">
    <location>
        <begin position="286"/>
        <end position="304"/>
    </location>
</feature>
<feature type="domain" description="Zinc-ribbon" evidence="3">
    <location>
        <begin position="352"/>
        <end position="374"/>
    </location>
</feature>
<keyword evidence="2" id="KW-0472">Membrane</keyword>
<dbReference type="AlphaFoldDB" id="W0EH52"/>
<dbReference type="HOGENOM" id="CLU_775511_0_0_9"/>
<feature type="transmembrane region" description="Helical" evidence="2">
    <location>
        <begin position="21"/>
        <end position="45"/>
    </location>
</feature>
<gene>
    <name evidence="4" type="ORF">DESME_01820</name>
</gene>
<feature type="transmembrane region" description="Helical" evidence="2">
    <location>
        <begin position="181"/>
        <end position="206"/>
    </location>
</feature>
<dbReference type="Proteomes" id="UP000010847">
    <property type="component" value="Chromosome"/>
</dbReference>
<evidence type="ECO:0000256" key="1">
    <source>
        <dbReference type="SAM" id="MobiDB-lite"/>
    </source>
</evidence>
<feature type="transmembrane region" description="Helical" evidence="2">
    <location>
        <begin position="254"/>
        <end position="276"/>
    </location>
</feature>
<dbReference type="InterPro" id="IPR026870">
    <property type="entry name" value="Zinc_ribbon_dom"/>
</dbReference>
<proteinExistence type="predicted"/>
<keyword evidence="2" id="KW-1133">Transmembrane helix</keyword>
<evidence type="ECO:0000256" key="2">
    <source>
        <dbReference type="SAM" id="Phobius"/>
    </source>
</evidence>
<accession>W0EH52</accession>
<dbReference type="OrthoDB" id="1791803at2"/>
<feature type="transmembrane region" description="Helical" evidence="2">
    <location>
        <begin position="96"/>
        <end position="123"/>
    </location>
</feature>
<organism evidence="4 5">
    <name type="scientific">Desulfitobacterium metallireducens DSM 15288</name>
    <dbReference type="NCBI Taxonomy" id="871968"/>
    <lineage>
        <taxon>Bacteria</taxon>
        <taxon>Bacillati</taxon>
        <taxon>Bacillota</taxon>
        <taxon>Clostridia</taxon>
        <taxon>Eubacteriales</taxon>
        <taxon>Desulfitobacteriaceae</taxon>
        <taxon>Desulfitobacterium</taxon>
    </lineage>
</organism>
<protein>
    <recommendedName>
        <fullName evidence="3">Zinc-ribbon domain-containing protein</fullName>
    </recommendedName>
</protein>
<keyword evidence="5" id="KW-1185">Reference proteome</keyword>
<sequence>MRWSERIKLAFETFKRVALPIYGWYFIFAFAGLGILITGLLPFLLPMLNRGTRSFSGPFPNPNPPMPPGVSSGGLSPFGDMLAPYLSSPYLAQAPYFLLFFLFILLLSWLGSSAFMTGMFNLTQKAFHEAVRFRDFRFSGIPRVLGWYGILTLVSFLVILAGIFGAFALRGMSYALPLFGGLYVLLMVSLALFLMPWFSTSAFYMLNHRDLNFTHSLKGSWNFYQRNMGSLWIYFITMIGIQILISFINQASTSLGFIVALLAGPFTAILPIVWVLSLEEEENQQRLTLASPSDSESTLTLPQESTSDASASSPSAPVSPSASEAPMTPASPANQESEIPPAAQVLSDSVNYCPTCGQKTRPGANYCAQCGTQL</sequence>
<dbReference type="Pfam" id="PF13240">
    <property type="entry name" value="Zn_Ribbon_1"/>
    <property type="match status" value="1"/>
</dbReference>
<feature type="compositionally biased region" description="Low complexity" evidence="1">
    <location>
        <begin position="305"/>
        <end position="326"/>
    </location>
</feature>
<keyword evidence="2" id="KW-0812">Transmembrane</keyword>
<evidence type="ECO:0000313" key="4">
    <source>
        <dbReference type="EMBL" id="AHF08396.1"/>
    </source>
</evidence>
<dbReference type="KEGG" id="dmt:DESME_01820"/>
<feature type="transmembrane region" description="Helical" evidence="2">
    <location>
        <begin position="144"/>
        <end position="169"/>
    </location>
</feature>